<accession>A0A1V1P3U3</accession>
<organism evidence="1 2">
    <name type="scientific">Candidatus Magnetoglobus multicellularis str. Araruama</name>
    <dbReference type="NCBI Taxonomy" id="890399"/>
    <lineage>
        <taxon>Bacteria</taxon>
        <taxon>Pseudomonadati</taxon>
        <taxon>Thermodesulfobacteriota</taxon>
        <taxon>Desulfobacteria</taxon>
        <taxon>Desulfobacterales</taxon>
        <taxon>Desulfobacteraceae</taxon>
        <taxon>Candidatus Magnetoglobus</taxon>
    </lineage>
</organism>
<dbReference type="Proteomes" id="UP000189670">
    <property type="component" value="Unassembled WGS sequence"/>
</dbReference>
<gene>
    <name evidence="1" type="ORF">OMM_09519</name>
</gene>
<evidence type="ECO:0000313" key="2">
    <source>
        <dbReference type="Proteomes" id="UP000189670"/>
    </source>
</evidence>
<sequence length="99" mass="11746">MPKTKKMKYLDPEEKDLENAIKSIDIKSLSLPNEIVQNKFKLAARNFMKDETKMIIYIDSFELDSLKKRAKIEGLQYQFFARNIIHKYLTGQFIEKTLQ</sequence>
<proteinExistence type="predicted"/>
<dbReference type="AlphaFoldDB" id="A0A1V1P3U3"/>
<dbReference type="EMBL" id="ATBP01000623">
    <property type="protein sequence ID" value="ETR69527.1"/>
    <property type="molecule type" value="Genomic_DNA"/>
</dbReference>
<name>A0A1V1P3U3_9BACT</name>
<protein>
    <submittedName>
        <fullName evidence="1">Uncharacterized protein</fullName>
    </submittedName>
</protein>
<comment type="caution">
    <text evidence="1">The sequence shown here is derived from an EMBL/GenBank/DDBJ whole genome shotgun (WGS) entry which is preliminary data.</text>
</comment>
<evidence type="ECO:0000313" key="1">
    <source>
        <dbReference type="EMBL" id="ETR69527.1"/>
    </source>
</evidence>
<reference evidence="2" key="1">
    <citation type="submission" date="2012-11" db="EMBL/GenBank/DDBJ databases">
        <authorList>
            <person name="Lucero-Rivera Y.E."/>
            <person name="Tovar-Ramirez D."/>
        </authorList>
    </citation>
    <scope>NUCLEOTIDE SEQUENCE [LARGE SCALE GENOMIC DNA]</scope>
    <source>
        <strain evidence="2">Araruama</strain>
    </source>
</reference>